<dbReference type="WBParaSite" id="snap_masked-unitig_34104-processed-gene-0.0-mRNA-1">
    <property type="protein sequence ID" value="snap_masked-unitig_34104-processed-gene-0.0-mRNA-1"/>
    <property type="gene ID" value="snap_masked-unitig_34104-processed-gene-0.0"/>
</dbReference>
<evidence type="ECO:0000256" key="2">
    <source>
        <dbReference type="PROSITE-ProRule" id="PRU00023"/>
    </source>
</evidence>
<dbReference type="InterPro" id="IPR051226">
    <property type="entry name" value="PP1_Regulatory_Subunit"/>
</dbReference>
<dbReference type="Proteomes" id="UP000095280">
    <property type="component" value="Unplaced"/>
</dbReference>
<dbReference type="GO" id="GO:0004857">
    <property type="term" value="F:enzyme inhibitor activity"/>
    <property type="evidence" value="ECO:0007669"/>
    <property type="project" value="TreeGrafter"/>
</dbReference>
<dbReference type="PROSITE" id="PS50297">
    <property type="entry name" value="ANK_REP_REGION"/>
    <property type="match status" value="1"/>
</dbReference>
<evidence type="ECO:0000313" key="4">
    <source>
        <dbReference type="Proteomes" id="UP000095280"/>
    </source>
</evidence>
<sequence length="221" mass="24471">RSLLKSGVNPNAANEDGLTALHQCCIDNSETMCRLLLEFNADVNARDTEQWTPLHAAATCGHLGICRLLVNKLRRTRAAGHPSRQLTACARAVVRIVLKGLENGIAISSRGLRFREFPKGGRLERQGSGFRESQREKLEAAGSRFRESRERSLRQQARGSGSPRREKAGAAGSGFKESREREKLERQAQGSKESREREAGGGSLRVQENFSSLELYIVEIV</sequence>
<dbReference type="SMART" id="SM00248">
    <property type="entry name" value="ANK"/>
    <property type="match status" value="2"/>
</dbReference>
<accession>A0A1I8JQP2</accession>
<feature type="compositionally biased region" description="Basic and acidic residues" evidence="3">
    <location>
        <begin position="132"/>
        <end position="153"/>
    </location>
</feature>
<keyword evidence="4" id="KW-1185">Reference proteome</keyword>
<dbReference type="GO" id="GO:0005737">
    <property type="term" value="C:cytoplasm"/>
    <property type="evidence" value="ECO:0007669"/>
    <property type="project" value="TreeGrafter"/>
</dbReference>
<name>A0A1I8JQP2_9PLAT</name>
<dbReference type="SUPFAM" id="SSF48403">
    <property type="entry name" value="Ankyrin repeat"/>
    <property type="match status" value="1"/>
</dbReference>
<keyword evidence="1" id="KW-0677">Repeat</keyword>
<evidence type="ECO:0000256" key="3">
    <source>
        <dbReference type="SAM" id="MobiDB-lite"/>
    </source>
</evidence>
<feature type="compositionally biased region" description="Basic and acidic residues" evidence="3">
    <location>
        <begin position="176"/>
        <end position="199"/>
    </location>
</feature>
<protein>
    <submittedName>
        <fullName evidence="5">ANK_REP_REGION domain-containing protein</fullName>
    </submittedName>
</protein>
<dbReference type="InterPro" id="IPR036770">
    <property type="entry name" value="Ankyrin_rpt-contain_sf"/>
</dbReference>
<proteinExistence type="predicted"/>
<dbReference type="InterPro" id="IPR002110">
    <property type="entry name" value="Ankyrin_rpt"/>
</dbReference>
<dbReference type="AlphaFoldDB" id="A0A1I8JQP2"/>
<dbReference type="PANTHER" id="PTHR24179">
    <property type="entry name" value="PROTEIN PHOSPHATASE 1 REGULATORY SUBUNIT 12"/>
    <property type="match status" value="1"/>
</dbReference>
<dbReference type="Pfam" id="PF12796">
    <property type="entry name" value="Ank_2"/>
    <property type="match status" value="1"/>
</dbReference>
<dbReference type="GO" id="GO:0017020">
    <property type="term" value="F:myosin phosphatase regulator activity"/>
    <property type="evidence" value="ECO:0007669"/>
    <property type="project" value="TreeGrafter"/>
</dbReference>
<dbReference type="PROSITE" id="PS50088">
    <property type="entry name" value="ANK_REPEAT"/>
    <property type="match status" value="1"/>
</dbReference>
<dbReference type="PANTHER" id="PTHR24179:SF29">
    <property type="entry name" value="LD46604P"/>
    <property type="match status" value="1"/>
</dbReference>
<evidence type="ECO:0000256" key="1">
    <source>
        <dbReference type="ARBA" id="ARBA00022737"/>
    </source>
</evidence>
<dbReference type="Gene3D" id="1.25.40.20">
    <property type="entry name" value="Ankyrin repeat-containing domain"/>
    <property type="match status" value="1"/>
</dbReference>
<organism evidence="4 5">
    <name type="scientific">Macrostomum lignano</name>
    <dbReference type="NCBI Taxonomy" id="282301"/>
    <lineage>
        <taxon>Eukaryota</taxon>
        <taxon>Metazoa</taxon>
        <taxon>Spiralia</taxon>
        <taxon>Lophotrochozoa</taxon>
        <taxon>Platyhelminthes</taxon>
        <taxon>Rhabditophora</taxon>
        <taxon>Macrostomorpha</taxon>
        <taxon>Macrostomida</taxon>
        <taxon>Macrostomidae</taxon>
        <taxon>Macrostomum</taxon>
    </lineage>
</organism>
<feature type="region of interest" description="Disordered" evidence="3">
    <location>
        <begin position="123"/>
        <end position="204"/>
    </location>
</feature>
<feature type="repeat" description="ANK" evidence="2">
    <location>
        <begin position="16"/>
        <end position="48"/>
    </location>
</feature>
<reference evidence="5" key="1">
    <citation type="submission" date="2016-11" db="UniProtKB">
        <authorList>
            <consortium name="WormBaseParasite"/>
        </authorList>
    </citation>
    <scope>IDENTIFICATION</scope>
</reference>
<evidence type="ECO:0000313" key="5">
    <source>
        <dbReference type="WBParaSite" id="snap_masked-unitig_34104-processed-gene-0.0-mRNA-1"/>
    </source>
</evidence>
<keyword evidence="2" id="KW-0040">ANK repeat</keyword>